<feature type="non-terminal residue" evidence="1">
    <location>
        <position position="36"/>
    </location>
</feature>
<evidence type="ECO:0000313" key="2">
    <source>
        <dbReference type="Proteomes" id="UP000024635"/>
    </source>
</evidence>
<dbReference type="Proteomes" id="UP000024635">
    <property type="component" value="Unassembled WGS sequence"/>
</dbReference>
<gene>
    <name evidence="1" type="primary">Acey_s1312.g3820</name>
    <name evidence="1" type="ORF">Y032_1312g3820</name>
</gene>
<reference evidence="2" key="1">
    <citation type="journal article" date="2015" name="Nat. Genet.">
        <title>The genome and transcriptome of the zoonotic hookworm Ancylostoma ceylanicum identify infection-specific gene families.</title>
        <authorList>
            <person name="Schwarz E.M."/>
            <person name="Hu Y."/>
            <person name="Antoshechkin I."/>
            <person name="Miller M.M."/>
            <person name="Sternberg P.W."/>
            <person name="Aroian R.V."/>
        </authorList>
    </citation>
    <scope>NUCLEOTIDE SEQUENCE</scope>
    <source>
        <strain evidence="2">HY135</strain>
    </source>
</reference>
<dbReference type="AlphaFoldDB" id="A0A016W4V9"/>
<protein>
    <submittedName>
        <fullName evidence="1">Uncharacterized protein</fullName>
    </submittedName>
</protein>
<sequence length="36" mass="4082">MLVVSCALLLGCREMIETLHQKFFLASFPHELCPGF</sequence>
<name>A0A016W4V9_9BILA</name>
<organism evidence="1 2">
    <name type="scientific">Ancylostoma ceylanicum</name>
    <dbReference type="NCBI Taxonomy" id="53326"/>
    <lineage>
        <taxon>Eukaryota</taxon>
        <taxon>Metazoa</taxon>
        <taxon>Ecdysozoa</taxon>
        <taxon>Nematoda</taxon>
        <taxon>Chromadorea</taxon>
        <taxon>Rhabditida</taxon>
        <taxon>Rhabditina</taxon>
        <taxon>Rhabditomorpha</taxon>
        <taxon>Strongyloidea</taxon>
        <taxon>Ancylostomatidae</taxon>
        <taxon>Ancylostomatinae</taxon>
        <taxon>Ancylostoma</taxon>
    </lineage>
</organism>
<accession>A0A016W4V9</accession>
<keyword evidence="2" id="KW-1185">Reference proteome</keyword>
<evidence type="ECO:0000313" key="1">
    <source>
        <dbReference type="EMBL" id="EYC34874.1"/>
    </source>
</evidence>
<dbReference type="EMBL" id="JARK01000911">
    <property type="protein sequence ID" value="EYC34874.1"/>
    <property type="molecule type" value="Genomic_DNA"/>
</dbReference>
<proteinExistence type="predicted"/>
<comment type="caution">
    <text evidence="1">The sequence shown here is derived from an EMBL/GenBank/DDBJ whole genome shotgun (WGS) entry which is preliminary data.</text>
</comment>